<evidence type="ECO:0000313" key="5">
    <source>
        <dbReference type="Proteomes" id="UP000823616"/>
    </source>
</evidence>
<feature type="region of interest" description="Disordered" evidence="2">
    <location>
        <begin position="487"/>
        <end position="530"/>
    </location>
</feature>
<evidence type="ECO:0000256" key="1">
    <source>
        <dbReference type="ARBA" id="ARBA00007476"/>
    </source>
</evidence>
<dbReference type="EMBL" id="JADIMS010000077">
    <property type="protein sequence ID" value="MBO8450379.1"/>
    <property type="molecule type" value="Genomic_DNA"/>
</dbReference>
<dbReference type="InterPro" id="IPR012675">
    <property type="entry name" value="Beta-grasp_dom_sf"/>
</dbReference>
<accession>A0A9D9EMU9</accession>
<dbReference type="GO" id="GO:0005886">
    <property type="term" value="C:plasma membrane"/>
    <property type="evidence" value="ECO:0007669"/>
    <property type="project" value="TreeGrafter"/>
</dbReference>
<comment type="similarity">
    <text evidence="1">Belongs to the RelA/SpoT family.</text>
</comment>
<dbReference type="Gene3D" id="3.10.20.30">
    <property type="match status" value="1"/>
</dbReference>
<feature type="domain" description="TGS" evidence="3">
    <location>
        <begin position="395"/>
        <end position="456"/>
    </location>
</feature>
<proteinExistence type="inferred from homology"/>
<dbReference type="InterPro" id="IPR043519">
    <property type="entry name" value="NT_sf"/>
</dbReference>
<dbReference type="Pfam" id="PF02824">
    <property type="entry name" value="TGS"/>
    <property type="match status" value="1"/>
</dbReference>
<dbReference type="Pfam" id="PF13328">
    <property type="entry name" value="HD_4"/>
    <property type="match status" value="1"/>
</dbReference>
<dbReference type="SMART" id="SM00954">
    <property type="entry name" value="RelA_SpoT"/>
    <property type="match status" value="1"/>
</dbReference>
<dbReference type="Gene3D" id="3.30.460.10">
    <property type="entry name" value="Beta Polymerase, domain 2"/>
    <property type="match status" value="1"/>
</dbReference>
<dbReference type="InterPro" id="IPR007685">
    <property type="entry name" value="RelA_SpoT"/>
</dbReference>
<evidence type="ECO:0000259" key="3">
    <source>
        <dbReference type="PROSITE" id="PS51880"/>
    </source>
</evidence>
<dbReference type="SUPFAM" id="SSF109604">
    <property type="entry name" value="HD-domain/PDEase-like"/>
    <property type="match status" value="1"/>
</dbReference>
<dbReference type="SUPFAM" id="SSF81301">
    <property type="entry name" value="Nucleotidyltransferase"/>
    <property type="match status" value="1"/>
</dbReference>
<dbReference type="CDD" id="cd01668">
    <property type="entry name" value="TGS_RSH"/>
    <property type="match status" value="1"/>
</dbReference>
<sequence length="596" mass="65802">MNGHLPETGRPIDGFFARFPRFSEEERRKIRAAWDELCTKTNGAVRENGEDASLHPLRAAEILASLSADADTAVGALLYSAAGPEGISPQERERLQEKYGAQAAALTEGAARLSGLHFNNQNIHQAEAVRKMFFAMVDDVRIILILLAGRLDDMRNLKSFSAEQQKALAQETADIWAPLANRLGISTVKDELEDLSLKFTNREVFDYIKALVAAKKSERAALLEKAVEKIRAGAEKAGIAVEVQSRAKHFWSIYQKMKRRGKSAGELYDLLAVRILCGTAAECYSLLGIVHTIWKPLEGRFKDYISMPKANGYQSLHTTVMCDEGHPLEIQIRTRAMHEIAEKGVASHWLYKKGSSNEEFSAESIPVINRLRDLVRERSGDDEFLAEIKSELLGDSIYVFTPKGDVIELPSGSTAIDFAYAIHSAVGEKIAAAKADGAIIPLSRPLKNTQVVEVITHPQAHPTVNQYNSAHTAKARQKIRAWLQANGGFESDGRHSGKPERTEKPERQTVRPSAEGMEPRPEGTRRVSGGPALKIRVEDSTKYMVKFAKCCAPAPGVPIVGYVSRGRGVIIHRAGCPNVRRIPEGENRLISVEWAE</sequence>
<dbReference type="InterPro" id="IPR004095">
    <property type="entry name" value="TGS"/>
</dbReference>
<protein>
    <submittedName>
        <fullName evidence="4">Bifunctional (P)ppGpp synthetase/guanosine-3',5'-bis(Diphosphate) 3'-pyrophosphohydrolase</fullName>
    </submittedName>
</protein>
<dbReference type="FunFam" id="3.10.20.30:FF:000002">
    <property type="entry name" value="GTP pyrophosphokinase (RelA/SpoT)"/>
    <property type="match status" value="1"/>
</dbReference>
<reference evidence="4" key="2">
    <citation type="journal article" date="2021" name="PeerJ">
        <title>Extensive microbial diversity within the chicken gut microbiome revealed by metagenomics and culture.</title>
        <authorList>
            <person name="Gilroy R."/>
            <person name="Ravi A."/>
            <person name="Getino M."/>
            <person name="Pursley I."/>
            <person name="Horton D.L."/>
            <person name="Alikhan N.F."/>
            <person name="Baker D."/>
            <person name="Gharbi K."/>
            <person name="Hall N."/>
            <person name="Watson M."/>
            <person name="Adriaenssens E.M."/>
            <person name="Foster-Nyarko E."/>
            <person name="Jarju S."/>
            <person name="Secka A."/>
            <person name="Antonio M."/>
            <person name="Oren A."/>
            <person name="Chaudhuri R.R."/>
            <person name="La Ragione R."/>
            <person name="Hildebrand F."/>
            <person name="Pallen M.J."/>
        </authorList>
    </citation>
    <scope>NUCLEOTIDE SEQUENCE</scope>
    <source>
        <strain evidence="4">B3-4054</strain>
    </source>
</reference>
<reference evidence="4" key="1">
    <citation type="submission" date="2020-10" db="EMBL/GenBank/DDBJ databases">
        <authorList>
            <person name="Gilroy R."/>
        </authorList>
    </citation>
    <scope>NUCLEOTIDE SEQUENCE</scope>
    <source>
        <strain evidence="4">B3-4054</strain>
    </source>
</reference>
<dbReference type="CDD" id="cd05399">
    <property type="entry name" value="NT_Rel-Spo_like"/>
    <property type="match status" value="1"/>
</dbReference>
<dbReference type="Pfam" id="PF04607">
    <property type="entry name" value="RelA_SpoT"/>
    <property type="match status" value="1"/>
</dbReference>
<dbReference type="GO" id="GO:0015969">
    <property type="term" value="P:guanosine tetraphosphate metabolic process"/>
    <property type="evidence" value="ECO:0007669"/>
    <property type="project" value="InterPro"/>
</dbReference>
<dbReference type="PROSITE" id="PS51880">
    <property type="entry name" value="TGS"/>
    <property type="match status" value="1"/>
</dbReference>
<dbReference type="GO" id="GO:0015949">
    <property type="term" value="P:nucleobase-containing small molecule interconversion"/>
    <property type="evidence" value="ECO:0007669"/>
    <property type="project" value="UniProtKB-ARBA"/>
</dbReference>
<dbReference type="AlphaFoldDB" id="A0A9D9EMU9"/>
<organism evidence="4 5">
    <name type="scientific">Candidatus Avitreponema avistercoris</name>
    <dbReference type="NCBI Taxonomy" id="2840705"/>
    <lineage>
        <taxon>Bacteria</taxon>
        <taxon>Pseudomonadati</taxon>
        <taxon>Spirochaetota</taxon>
        <taxon>Spirochaetia</taxon>
        <taxon>Spirochaetales</taxon>
        <taxon>Candidatus Avitreponema</taxon>
    </lineage>
</organism>
<dbReference type="PANTHER" id="PTHR21262:SF31">
    <property type="entry name" value="GTP PYROPHOSPHOKINASE"/>
    <property type="match status" value="1"/>
</dbReference>
<evidence type="ECO:0000313" key="4">
    <source>
        <dbReference type="EMBL" id="MBO8450379.1"/>
    </source>
</evidence>
<gene>
    <name evidence="4" type="ORF">IAA96_04660</name>
</gene>
<dbReference type="SUPFAM" id="SSF81271">
    <property type="entry name" value="TGS-like"/>
    <property type="match status" value="1"/>
</dbReference>
<dbReference type="Proteomes" id="UP000823616">
    <property type="component" value="Unassembled WGS sequence"/>
</dbReference>
<evidence type="ECO:0000256" key="2">
    <source>
        <dbReference type="SAM" id="MobiDB-lite"/>
    </source>
</evidence>
<dbReference type="InterPro" id="IPR012676">
    <property type="entry name" value="TGS-like"/>
</dbReference>
<comment type="caution">
    <text evidence="4">The sequence shown here is derived from an EMBL/GenBank/DDBJ whole genome shotgun (WGS) entry which is preliminary data.</text>
</comment>
<dbReference type="FunFam" id="3.30.460.10:FF:000001">
    <property type="entry name" value="GTP pyrophosphokinase RelA"/>
    <property type="match status" value="1"/>
</dbReference>
<dbReference type="InterPro" id="IPR033655">
    <property type="entry name" value="TGS_RelA/SpoT"/>
</dbReference>
<dbReference type="PANTHER" id="PTHR21262">
    <property type="entry name" value="GUANOSINE-3',5'-BIS DIPHOSPHATE 3'-PYROPHOSPHOHYDROLASE"/>
    <property type="match status" value="1"/>
</dbReference>
<feature type="compositionally biased region" description="Basic and acidic residues" evidence="2">
    <location>
        <begin position="491"/>
        <end position="509"/>
    </location>
</feature>
<name>A0A9D9EMU9_9SPIR</name>
<dbReference type="Gene3D" id="1.10.3210.10">
    <property type="entry name" value="Hypothetical protein af1432"/>
    <property type="match status" value="1"/>
</dbReference>